<dbReference type="PANTHER" id="PTHR21137">
    <property type="entry name" value="ODORANT RECEPTOR"/>
    <property type="match status" value="1"/>
</dbReference>
<evidence type="ECO:0000256" key="10">
    <source>
        <dbReference type="RuleBase" id="RU351113"/>
    </source>
</evidence>
<keyword evidence="2" id="KW-1003">Cell membrane</keyword>
<dbReference type="Pfam" id="PF02949">
    <property type="entry name" value="7tm_6"/>
    <property type="match status" value="1"/>
</dbReference>
<reference evidence="12" key="1">
    <citation type="submission" date="2025-08" db="UniProtKB">
        <authorList>
            <consortium name="RefSeq"/>
        </authorList>
    </citation>
    <scope>IDENTIFICATION</scope>
</reference>
<feature type="transmembrane region" description="Helical" evidence="10">
    <location>
        <begin position="133"/>
        <end position="153"/>
    </location>
</feature>
<evidence type="ECO:0000256" key="1">
    <source>
        <dbReference type="ARBA" id="ARBA00004651"/>
    </source>
</evidence>
<dbReference type="Proteomes" id="UP001652582">
    <property type="component" value="Chromosome 12"/>
</dbReference>
<organism evidence="11 12">
    <name type="scientific">Bicyclus anynana</name>
    <name type="common">Squinting bush brown butterfly</name>
    <dbReference type="NCBI Taxonomy" id="110368"/>
    <lineage>
        <taxon>Eukaryota</taxon>
        <taxon>Metazoa</taxon>
        <taxon>Ecdysozoa</taxon>
        <taxon>Arthropoda</taxon>
        <taxon>Hexapoda</taxon>
        <taxon>Insecta</taxon>
        <taxon>Pterygota</taxon>
        <taxon>Neoptera</taxon>
        <taxon>Endopterygota</taxon>
        <taxon>Lepidoptera</taxon>
        <taxon>Glossata</taxon>
        <taxon>Ditrysia</taxon>
        <taxon>Papilionoidea</taxon>
        <taxon>Nymphalidae</taxon>
        <taxon>Satyrinae</taxon>
        <taxon>Satyrini</taxon>
        <taxon>Mycalesina</taxon>
        <taxon>Bicyclus</taxon>
    </lineage>
</organism>
<comment type="similarity">
    <text evidence="10">Belongs to the insect chemoreceptor superfamily. Heteromeric odorant receptor channel (TC 1.A.69) family.</text>
</comment>
<gene>
    <name evidence="12" type="primary">LOC112050982</name>
</gene>
<keyword evidence="9 10" id="KW-0807">Transducer</keyword>
<dbReference type="InterPro" id="IPR004117">
    <property type="entry name" value="7tm6_olfct_rcpt"/>
</dbReference>
<keyword evidence="6 10" id="KW-1133">Transmembrane helix</keyword>
<evidence type="ECO:0000313" key="12">
    <source>
        <dbReference type="RefSeq" id="XP_052740747.1"/>
    </source>
</evidence>
<dbReference type="GeneID" id="112050982"/>
<dbReference type="PANTHER" id="PTHR21137:SF35">
    <property type="entry name" value="ODORANT RECEPTOR 19A-RELATED"/>
    <property type="match status" value="1"/>
</dbReference>
<feature type="transmembrane region" description="Helical" evidence="10">
    <location>
        <begin position="207"/>
        <end position="232"/>
    </location>
</feature>
<evidence type="ECO:0000256" key="2">
    <source>
        <dbReference type="ARBA" id="ARBA00022475"/>
    </source>
</evidence>
<keyword evidence="11" id="KW-1185">Reference proteome</keyword>
<feature type="transmembrane region" description="Helical" evidence="10">
    <location>
        <begin position="51"/>
        <end position="69"/>
    </location>
</feature>
<sequence length="416" mass="47801">MHFSTKNYDSKKTSQYFYKAGRILAIGGLPGYVKWCESGYTRPVYKHIQSFLTVCVVSFVVMEVGAFFTQTNLTERQQTDLLVLGFCHPILMTYPFILTYHRERIRNLLYRLCVTLKKVYNDVEVERRMTRSATLYSISIVLNIYSALISYGYEEMLHVIRTGEYLFVKNSSVIVEEDGTFMPVITAWPDVKDESNLAHISRIACYLIWWVCMTRICAAFYLIIIITGCLCFQYTNLQSYFYSLNDIFEQAGETDRENAEHKYEEAFKVGIQLHAETLWCTRQCQVICSIVYSLQIVLNVATFSVLMLQMTNSERTLASTIKTVVSCAALLCTTGMSMWNAGNVTIEATHLPTAMYCSGWHLCRGRSSLRVRKLLVVAMIQAQRHVVIHGFGIMEISYRAYVTMVKTSYSVFSLLY</sequence>
<proteinExistence type="inferred from homology"/>
<evidence type="ECO:0000256" key="5">
    <source>
        <dbReference type="ARBA" id="ARBA00022725"/>
    </source>
</evidence>
<comment type="subcellular location">
    <subcellularLocation>
        <location evidence="1 10">Cell membrane</location>
        <topology evidence="1 10">Multi-pass membrane protein</topology>
    </subcellularLocation>
</comment>
<comment type="caution">
    <text evidence="10">Lacks conserved residue(s) required for the propagation of feature annotation.</text>
</comment>
<keyword evidence="8 10" id="KW-0675">Receptor</keyword>
<evidence type="ECO:0000256" key="9">
    <source>
        <dbReference type="ARBA" id="ARBA00023224"/>
    </source>
</evidence>
<evidence type="ECO:0000313" key="11">
    <source>
        <dbReference type="Proteomes" id="UP001652582"/>
    </source>
</evidence>
<protein>
    <recommendedName>
        <fullName evidence="10">Odorant receptor</fullName>
    </recommendedName>
</protein>
<evidence type="ECO:0000256" key="6">
    <source>
        <dbReference type="ARBA" id="ARBA00022989"/>
    </source>
</evidence>
<evidence type="ECO:0000256" key="7">
    <source>
        <dbReference type="ARBA" id="ARBA00023136"/>
    </source>
</evidence>
<accession>A0ABM3LNT6</accession>
<dbReference type="RefSeq" id="XP_052740747.1">
    <property type="nucleotide sequence ID" value="XM_052884787.1"/>
</dbReference>
<name>A0ABM3LNT6_BICAN</name>
<keyword evidence="4 10" id="KW-0812">Transmembrane</keyword>
<feature type="transmembrane region" description="Helical" evidence="10">
    <location>
        <begin position="81"/>
        <end position="101"/>
    </location>
</feature>
<evidence type="ECO:0000256" key="8">
    <source>
        <dbReference type="ARBA" id="ARBA00023170"/>
    </source>
</evidence>
<evidence type="ECO:0000256" key="4">
    <source>
        <dbReference type="ARBA" id="ARBA00022692"/>
    </source>
</evidence>
<keyword evidence="7 10" id="KW-0472">Membrane</keyword>
<evidence type="ECO:0000256" key="3">
    <source>
        <dbReference type="ARBA" id="ARBA00022606"/>
    </source>
</evidence>
<keyword evidence="3 10" id="KW-0716">Sensory transduction</keyword>
<keyword evidence="5 10" id="KW-0552">Olfaction</keyword>